<geneLocation type="plasmid" evidence="2 3">
    <name>pHS1</name>
</geneLocation>
<evidence type="ECO:0000256" key="1">
    <source>
        <dbReference type="SAM" id="SignalP"/>
    </source>
</evidence>
<dbReference type="PATRIC" id="fig|1239307.3.peg.4822"/>
<keyword evidence="3" id="KW-1185">Reference proteome</keyword>
<feature type="signal peptide" evidence="1">
    <location>
        <begin position="1"/>
        <end position="21"/>
    </location>
</feature>
<reference evidence="2 3" key="1">
    <citation type="journal article" date="2014" name="Genome Biol. Evol.">
        <title>Genome degeneration and adaptation in a nascent stage of symbiosis.</title>
        <authorList>
            <person name="Oakeson K.F."/>
            <person name="Gil R."/>
            <person name="Clayton A.L."/>
            <person name="Dunn D.M."/>
            <person name="von Niederhausern A.C."/>
            <person name="Hamil C."/>
            <person name="Aoyagi A."/>
            <person name="Duval B."/>
            <person name="Baca A."/>
            <person name="Silva F.J."/>
            <person name="Vallier A."/>
            <person name="Jackson D.G."/>
            <person name="Latorre A."/>
            <person name="Weiss R.B."/>
            <person name="Heddi A."/>
            <person name="Moya A."/>
            <person name="Dale C."/>
        </authorList>
    </citation>
    <scope>NUCLEOTIDE SEQUENCE [LARGE SCALE GENOMIC DNA]</scope>
    <source>
        <strain evidence="2 3">HS1</strain>
        <plasmid evidence="3">Plasmid pHS1</plasmid>
    </source>
</reference>
<sequence length="140" mass="16434">MLRPRLLFIFTVSLASSVLCACTQTLTSPERHARHYAYVADHGFDPHYYINKAETARMLIPFFRCFWEMGVQDRETGLSREKALEKVMCFQSEEYLTSIETKEKFAGKWYEPYSNPSRKDRKDFAQAISQTYMDGYEGKK</sequence>
<dbReference type="RefSeq" id="WP_025424442.1">
    <property type="nucleotide sequence ID" value="NZ_CP006570.1"/>
</dbReference>
<gene>
    <name evidence="2" type="ORF">Sant_P0272</name>
</gene>
<evidence type="ECO:0000313" key="3">
    <source>
        <dbReference type="Proteomes" id="UP000019028"/>
    </source>
</evidence>
<proteinExistence type="predicted"/>
<dbReference type="NCBIfam" id="NF033828">
    <property type="entry name" value="entry_exc2_fam"/>
    <property type="match status" value="1"/>
</dbReference>
<keyword evidence="2" id="KW-0614">Plasmid</keyword>
<dbReference type="PROSITE" id="PS51257">
    <property type="entry name" value="PROKAR_LIPOPROTEIN"/>
    <property type="match status" value="1"/>
</dbReference>
<dbReference type="OrthoDB" id="6566247at2"/>
<dbReference type="AlphaFoldDB" id="W0I4G4"/>
<keyword evidence="1" id="KW-0732">Signal</keyword>
<evidence type="ECO:0000313" key="2">
    <source>
        <dbReference type="EMBL" id="AHF79308.1"/>
    </source>
</evidence>
<dbReference type="HOGENOM" id="CLU_151213_0_0_6"/>
<dbReference type="EMBL" id="CP006570">
    <property type="protein sequence ID" value="AHF79308.1"/>
    <property type="molecule type" value="Genomic_DNA"/>
</dbReference>
<dbReference type="KEGG" id="sod:Sant_P0272"/>
<feature type="chain" id="PRO_5004789953" evidence="1">
    <location>
        <begin position="22"/>
        <end position="140"/>
    </location>
</feature>
<dbReference type="Proteomes" id="UP000019028">
    <property type="component" value="Plasmid pHS1"/>
</dbReference>
<name>W0I4G4_9GAMM</name>
<accession>W0I4G4</accession>
<organism evidence="2 3">
    <name type="scientific">Sodalis praecaptivus</name>
    <dbReference type="NCBI Taxonomy" id="1239307"/>
    <lineage>
        <taxon>Bacteria</taxon>
        <taxon>Pseudomonadati</taxon>
        <taxon>Pseudomonadota</taxon>
        <taxon>Gammaproteobacteria</taxon>
        <taxon>Enterobacterales</taxon>
        <taxon>Bruguierivoracaceae</taxon>
        <taxon>Sodalis</taxon>
    </lineage>
</organism>
<protein>
    <submittedName>
        <fullName evidence="2">Putative entry exlusion protein 2</fullName>
    </submittedName>
</protein>